<evidence type="ECO:0000313" key="2">
    <source>
        <dbReference type="EMBL" id="MDD0992942.1"/>
    </source>
</evidence>
<sequence>MTLTRYRYTGPQSAASLRVGPDRKLLDVQLLPGQPVDLPADHEYTQVLLELRHLTPVSVDTSDTKPDAVAPGAAKKGVKAND</sequence>
<dbReference type="RefSeq" id="WP_273910136.1">
    <property type="nucleotide sequence ID" value="NZ_JAMDGX010000022.1"/>
</dbReference>
<protein>
    <submittedName>
        <fullName evidence="2">Uncharacterized protein</fullName>
    </submittedName>
</protein>
<reference evidence="2 3" key="1">
    <citation type="submission" date="2022-05" db="EMBL/GenBank/DDBJ databases">
        <title>Novel Pseudomonas spp. Isolated from a Rainbow Trout Aquaculture Facility.</title>
        <authorList>
            <person name="Testerman T."/>
            <person name="Graf J."/>
        </authorList>
    </citation>
    <scope>NUCLEOTIDE SEQUENCE [LARGE SCALE GENOMIC DNA]</scope>
    <source>
        <strain evidence="2 3">ID681</strain>
    </source>
</reference>
<feature type="region of interest" description="Disordered" evidence="1">
    <location>
        <begin position="58"/>
        <end position="82"/>
    </location>
</feature>
<evidence type="ECO:0000256" key="1">
    <source>
        <dbReference type="SAM" id="MobiDB-lite"/>
    </source>
</evidence>
<name>A0ABT5NXR1_9PSED</name>
<dbReference type="Proteomes" id="UP001148203">
    <property type="component" value="Unassembled WGS sequence"/>
</dbReference>
<dbReference type="EMBL" id="JAMDGY010000071">
    <property type="protein sequence ID" value="MDD0992942.1"/>
    <property type="molecule type" value="Genomic_DNA"/>
</dbReference>
<evidence type="ECO:0000313" key="3">
    <source>
        <dbReference type="Proteomes" id="UP001148203"/>
    </source>
</evidence>
<organism evidence="2 3">
    <name type="scientific">Pseudomonas fontis</name>
    <dbReference type="NCBI Taxonomy" id="2942633"/>
    <lineage>
        <taxon>Bacteria</taxon>
        <taxon>Pseudomonadati</taxon>
        <taxon>Pseudomonadota</taxon>
        <taxon>Gammaproteobacteria</taxon>
        <taxon>Pseudomonadales</taxon>
        <taxon>Pseudomonadaceae</taxon>
        <taxon>Pseudomonas</taxon>
    </lineage>
</organism>
<keyword evidence="3" id="KW-1185">Reference proteome</keyword>
<gene>
    <name evidence="2" type="ORF">M5G11_20635</name>
</gene>
<proteinExistence type="predicted"/>
<comment type="caution">
    <text evidence="2">The sequence shown here is derived from an EMBL/GenBank/DDBJ whole genome shotgun (WGS) entry which is preliminary data.</text>
</comment>
<accession>A0ABT5NXR1</accession>